<dbReference type="EMBL" id="JBHLYR010000011">
    <property type="protein sequence ID" value="MFB9990981.1"/>
    <property type="molecule type" value="Genomic_DNA"/>
</dbReference>
<gene>
    <name evidence="2" type="ORF">ACFFLM_03155</name>
</gene>
<evidence type="ECO:0000313" key="2">
    <source>
        <dbReference type="EMBL" id="MFB9990981.1"/>
    </source>
</evidence>
<sequence length="79" mass="9091">MSFLGQAGNLPGQECLRRHTPHSAHIDPVPGDALEFPMVNIGPWGRDHHQRLERIHAPYSFQTVPEMLWRVVQNIWQAD</sequence>
<dbReference type="RefSeq" id="WP_380005465.1">
    <property type="nucleotide sequence ID" value="NZ_JBHLYR010000011.1"/>
</dbReference>
<evidence type="ECO:0000256" key="1">
    <source>
        <dbReference type="SAM" id="MobiDB-lite"/>
    </source>
</evidence>
<dbReference type="Proteomes" id="UP001589733">
    <property type="component" value="Unassembled WGS sequence"/>
</dbReference>
<evidence type="ECO:0000313" key="3">
    <source>
        <dbReference type="Proteomes" id="UP001589733"/>
    </source>
</evidence>
<proteinExistence type="predicted"/>
<reference evidence="2 3" key="1">
    <citation type="submission" date="2024-09" db="EMBL/GenBank/DDBJ databases">
        <authorList>
            <person name="Sun Q."/>
            <person name="Mori K."/>
        </authorList>
    </citation>
    <scope>NUCLEOTIDE SEQUENCE [LARGE SCALE GENOMIC DNA]</scope>
    <source>
        <strain evidence="2 3">JCM 13503</strain>
    </source>
</reference>
<protein>
    <submittedName>
        <fullName evidence="2">Uncharacterized protein</fullName>
    </submittedName>
</protein>
<keyword evidence="3" id="KW-1185">Reference proteome</keyword>
<comment type="caution">
    <text evidence="2">The sequence shown here is derived from an EMBL/GenBank/DDBJ whole genome shotgun (WGS) entry which is preliminary data.</text>
</comment>
<feature type="region of interest" description="Disordered" evidence="1">
    <location>
        <begin position="1"/>
        <end position="29"/>
    </location>
</feature>
<accession>A0ABV6AXP2</accession>
<organism evidence="2 3">
    <name type="scientific">Deinococcus oregonensis</name>
    <dbReference type="NCBI Taxonomy" id="1805970"/>
    <lineage>
        <taxon>Bacteria</taxon>
        <taxon>Thermotogati</taxon>
        <taxon>Deinococcota</taxon>
        <taxon>Deinococci</taxon>
        <taxon>Deinococcales</taxon>
        <taxon>Deinococcaceae</taxon>
        <taxon>Deinococcus</taxon>
    </lineage>
</organism>
<name>A0ABV6AXP2_9DEIO</name>